<name>A0A318J4J5_9BURK</name>
<dbReference type="RefSeq" id="WP_170133561.1">
    <property type="nucleotide sequence ID" value="NZ_QJKB01000005.1"/>
</dbReference>
<evidence type="ECO:0000313" key="2">
    <source>
        <dbReference type="Proteomes" id="UP000247792"/>
    </source>
</evidence>
<evidence type="ECO:0000313" key="1">
    <source>
        <dbReference type="EMBL" id="PXX42698.1"/>
    </source>
</evidence>
<keyword evidence="2" id="KW-1185">Reference proteome</keyword>
<dbReference type="Proteomes" id="UP000247792">
    <property type="component" value="Unassembled WGS sequence"/>
</dbReference>
<dbReference type="EMBL" id="QJKB01000005">
    <property type="protein sequence ID" value="PXX42698.1"/>
    <property type="molecule type" value="Genomic_DNA"/>
</dbReference>
<proteinExistence type="predicted"/>
<accession>A0A318J4J5</accession>
<gene>
    <name evidence="1" type="ORF">DFR42_105361</name>
</gene>
<comment type="caution">
    <text evidence="1">The sequence shown here is derived from an EMBL/GenBank/DDBJ whole genome shotgun (WGS) entry which is preliminary data.</text>
</comment>
<reference evidence="1 2" key="1">
    <citation type="submission" date="2018-05" db="EMBL/GenBank/DDBJ databases">
        <title>Genomic Encyclopedia of Type Strains, Phase IV (KMG-IV): sequencing the most valuable type-strain genomes for metagenomic binning, comparative biology and taxonomic classification.</title>
        <authorList>
            <person name="Goeker M."/>
        </authorList>
    </citation>
    <scope>NUCLEOTIDE SEQUENCE [LARGE SCALE GENOMIC DNA]</scope>
    <source>
        <strain evidence="1 2">DSM 19792</strain>
    </source>
</reference>
<protein>
    <submittedName>
        <fullName evidence="1">Uncharacterized protein</fullName>
    </submittedName>
</protein>
<organism evidence="1 2">
    <name type="scientific">Undibacterium pigrum</name>
    <dbReference type="NCBI Taxonomy" id="401470"/>
    <lineage>
        <taxon>Bacteria</taxon>
        <taxon>Pseudomonadati</taxon>
        <taxon>Pseudomonadota</taxon>
        <taxon>Betaproteobacteria</taxon>
        <taxon>Burkholderiales</taxon>
        <taxon>Oxalobacteraceae</taxon>
        <taxon>Undibacterium</taxon>
    </lineage>
</organism>
<sequence>MPTISHQQALDKLAARQLVQVIEDDVANLVSEAMSYAKHDKKLTVEGYVLPQLLARWNCVLQGSADVVSPGYQDKTALALALLLHKHGIAESALTARAVQAIDNLNAAVALSDAFFRNTDAIKDLLASPPAALKKRPSTRDNLTFLRAQDVFAIQLEQYFYAAYVHEISGFNEYPIIELYDARFDSRPAMADVQACTAWGETYNDGQARVSLQAICGMRHLPDPANQFHLIASGVSEKPGRSHLQDARSLYALSDLFSLQKILRKIGA</sequence>
<dbReference type="AlphaFoldDB" id="A0A318J4J5"/>